<evidence type="ECO:0000256" key="7">
    <source>
        <dbReference type="ARBA" id="ARBA00022967"/>
    </source>
</evidence>
<dbReference type="InterPro" id="IPR059000">
    <property type="entry name" value="ATPase_P-type_domA"/>
</dbReference>
<dbReference type="OMA" id="AQNIECF"/>
<dbReference type="STRING" id="1284197.S8AM18"/>
<accession>S8AM18</accession>
<proteinExistence type="inferred from homology"/>
<dbReference type="InterPro" id="IPR027256">
    <property type="entry name" value="P-typ_ATPase_IB"/>
</dbReference>
<feature type="transmembrane region" description="Helical" evidence="10">
    <location>
        <begin position="573"/>
        <end position="594"/>
    </location>
</feature>
<evidence type="ECO:0000259" key="12">
    <source>
        <dbReference type="PROSITE" id="PS50846"/>
    </source>
</evidence>
<dbReference type="PRINTS" id="PR00119">
    <property type="entry name" value="CATATPASE"/>
</dbReference>
<dbReference type="SFLD" id="SFLDF00027">
    <property type="entry name" value="p-type_atpase"/>
    <property type="match status" value="1"/>
</dbReference>
<dbReference type="SFLD" id="SFLDG00002">
    <property type="entry name" value="C1.7:_P-type_atpase_like"/>
    <property type="match status" value="1"/>
</dbReference>
<evidence type="ECO:0000313" key="13">
    <source>
        <dbReference type="EMBL" id="EPS43995.1"/>
    </source>
</evidence>
<dbReference type="Gene3D" id="3.40.50.1000">
    <property type="entry name" value="HAD superfamily/HAD-like"/>
    <property type="match status" value="1"/>
</dbReference>
<evidence type="ECO:0000256" key="9">
    <source>
        <dbReference type="ARBA" id="ARBA00023136"/>
    </source>
</evidence>
<dbReference type="InterPro" id="IPR001757">
    <property type="entry name" value="P_typ_ATPase"/>
</dbReference>
<feature type="transmembrane region" description="Helical" evidence="10">
    <location>
        <begin position="856"/>
        <end position="879"/>
    </location>
</feature>
<comment type="similarity">
    <text evidence="2 10">Belongs to the cation transport ATPase (P-type) (TC 3.A.3) family. Type IB subfamily.</text>
</comment>
<dbReference type="InterPro" id="IPR006121">
    <property type="entry name" value="HMA_dom"/>
</dbReference>
<dbReference type="PANTHER" id="PTHR43520">
    <property type="entry name" value="ATP7, ISOFORM B"/>
    <property type="match status" value="1"/>
</dbReference>
<dbReference type="OrthoDB" id="432719at2759"/>
<dbReference type="PROSITE" id="PS50846">
    <property type="entry name" value="HMA_2"/>
    <property type="match status" value="1"/>
</dbReference>
<dbReference type="GO" id="GO:0016887">
    <property type="term" value="F:ATP hydrolysis activity"/>
    <property type="evidence" value="ECO:0007669"/>
    <property type="project" value="InterPro"/>
</dbReference>
<dbReference type="NCBIfam" id="TIGR01494">
    <property type="entry name" value="ATPase_P-type"/>
    <property type="match status" value="1"/>
</dbReference>
<dbReference type="InterPro" id="IPR023299">
    <property type="entry name" value="ATPase_P-typ_cyto_dom_N"/>
</dbReference>
<feature type="compositionally biased region" description="Polar residues" evidence="11">
    <location>
        <begin position="213"/>
        <end position="228"/>
    </location>
</feature>
<feature type="region of interest" description="Disordered" evidence="11">
    <location>
        <begin position="196"/>
        <end position="237"/>
    </location>
</feature>
<feature type="domain" description="HMA" evidence="12">
    <location>
        <begin position="357"/>
        <end position="431"/>
    </location>
</feature>
<organism evidence="13 14">
    <name type="scientific">Dactylellina haptotyla (strain CBS 200.50)</name>
    <name type="common">Nematode-trapping fungus</name>
    <name type="synonym">Monacrosporium haptotylum</name>
    <dbReference type="NCBI Taxonomy" id="1284197"/>
    <lineage>
        <taxon>Eukaryota</taxon>
        <taxon>Fungi</taxon>
        <taxon>Dikarya</taxon>
        <taxon>Ascomycota</taxon>
        <taxon>Pezizomycotina</taxon>
        <taxon>Orbiliomycetes</taxon>
        <taxon>Orbiliales</taxon>
        <taxon>Orbiliaceae</taxon>
        <taxon>Dactylellina</taxon>
    </lineage>
</organism>
<dbReference type="InterPro" id="IPR008250">
    <property type="entry name" value="ATPase_P-typ_transduc_dom_A_sf"/>
</dbReference>
<evidence type="ECO:0000256" key="4">
    <source>
        <dbReference type="ARBA" id="ARBA00022723"/>
    </source>
</evidence>
<keyword evidence="7" id="KW-1278">Translocase</keyword>
<dbReference type="EMBL" id="AQGS01000062">
    <property type="protein sequence ID" value="EPS43995.1"/>
    <property type="molecule type" value="Genomic_DNA"/>
</dbReference>
<keyword evidence="6 10" id="KW-0067">ATP-binding</keyword>
<dbReference type="SUPFAM" id="SSF81665">
    <property type="entry name" value="Calcium ATPase, transmembrane domain M"/>
    <property type="match status" value="1"/>
</dbReference>
<dbReference type="InterPro" id="IPR036412">
    <property type="entry name" value="HAD-like_sf"/>
</dbReference>
<dbReference type="PANTHER" id="PTHR43520:SF8">
    <property type="entry name" value="P-TYPE CU(+) TRANSPORTER"/>
    <property type="match status" value="1"/>
</dbReference>
<dbReference type="SUPFAM" id="SSF56784">
    <property type="entry name" value="HAD-like"/>
    <property type="match status" value="1"/>
</dbReference>
<evidence type="ECO:0000256" key="2">
    <source>
        <dbReference type="ARBA" id="ARBA00006024"/>
    </source>
</evidence>
<dbReference type="InterPro" id="IPR044492">
    <property type="entry name" value="P_typ_ATPase_HD_dom"/>
</dbReference>
<feature type="transmembrane region" description="Helical" evidence="10">
    <location>
        <begin position="614"/>
        <end position="633"/>
    </location>
</feature>
<dbReference type="InterPro" id="IPR023214">
    <property type="entry name" value="HAD_sf"/>
</dbReference>
<dbReference type="Proteomes" id="UP000015100">
    <property type="component" value="Unassembled WGS sequence"/>
</dbReference>
<evidence type="ECO:0000256" key="6">
    <source>
        <dbReference type="ARBA" id="ARBA00022840"/>
    </source>
</evidence>
<evidence type="ECO:0000256" key="3">
    <source>
        <dbReference type="ARBA" id="ARBA00022692"/>
    </source>
</evidence>
<protein>
    <recommendedName>
        <fullName evidence="12">HMA domain-containing protein</fullName>
    </recommendedName>
</protein>
<dbReference type="Gene3D" id="2.70.150.10">
    <property type="entry name" value="Calcium-transporting ATPase, cytoplasmic transduction domain A"/>
    <property type="match status" value="1"/>
</dbReference>
<dbReference type="GO" id="GO:0012505">
    <property type="term" value="C:endomembrane system"/>
    <property type="evidence" value="ECO:0007669"/>
    <property type="project" value="UniProtKB-SubCell"/>
</dbReference>
<feature type="transmembrane region" description="Helical" evidence="10">
    <location>
        <begin position="899"/>
        <end position="922"/>
    </location>
</feature>
<evidence type="ECO:0000256" key="5">
    <source>
        <dbReference type="ARBA" id="ARBA00022741"/>
    </source>
</evidence>
<dbReference type="GO" id="GO:0043682">
    <property type="term" value="F:P-type divalent copper transporter activity"/>
    <property type="evidence" value="ECO:0007669"/>
    <property type="project" value="TreeGrafter"/>
</dbReference>
<dbReference type="InterPro" id="IPR018303">
    <property type="entry name" value="ATPase_P-typ_P_site"/>
</dbReference>
<dbReference type="InterPro" id="IPR036163">
    <property type="entry name" value="HMA_dom_sf"/>
</dbReference>
<comment type="caution">
    <text evidence="13">The sequence shown here is derived from an EMBL/GenBank/DDBJ whole genome shotgun (WGS) entry which is preliminary data.</text>
</comment>
<dbReference type="GO" id="GO:0055070">
    <property type="term" value="P:copper ion homeostasis"/>
    <property type="evidence" value="ECO:0007669"/>
    <property type="project" value="TreeGrafter"/>
</dbReference>
<keyword evidence="3 10" id="KW-0812">Transmembrane</keyword>
<keyword evidence="9 10" id="KW-0472">Membrane</keyword>
<keyword evidence="14" id="KW-1185">Reference proteome</keyword>
<feature type="transmembrane region" description="Helical" evidence="10">
    <location>
        <begin position="1250"/>
        <end position="1270"/>
    </location>
</feature>
<name>S8AM18_DACHA</name>
<evidence type="ECO:0000256" key="1">
    <source>
        <dbReference type="ARBA" id="ARBA00004127"/>
    </source>
</evidence>
<keyword evidence="5 10" id="KW-0547">Nucleotide-binding</keyword>
<sequence length="1302" mass="145445">MATNQEDKIFRNVSKLRSKLKTTSLENALWELAKVDIEKIECCKAKNDLSLTFEGLEEEFEKDLEDVLRDIGCYCTDNCWETFAAILCKYNIHDTEMRNHYGRRAMPYSYHEKHEKDILAANISGDLSFMSDKSDSECCGSICHTDTSWKGDPEPGPNQICYMGLMMDLDPEDSDYIHLEDDTACSDTKTVHRHECSSESSDSSVHKCHSVHEQQNSSITEQKSSLESNDPYDHQFPEALKPALHGLTHSIETKHHHHYNIQSIQGACTFHKELAQIKRHKGHWAIARCPCAWIKGVLLLIFENQQVAHICCKTRPEGTLAVRTCCLEGHSPQDELGDSVESLPSETCSLVPAKALKYLALGVTGMTCTTCEWKLSKCLKKIKGVIPKGSKGVKTNFMLGRAEVWYDSEAIIDPTEEICDVVHKKTGFKCKVLRDTTGGGSSNHHNIHIKVKLPDDITSNTITNHIVRLEGVKKVKELTLPKEKETFRSKFLGIFKSSKDHTSTKTDPEKGMVGQVWRLLSITYDQQILNIRDLLQYIKAVSRVPSTVEIQMEELEEPEFVIAQESRLDLRRLLSYTLLAAFLTLPILIITWTPSIKTQVPEAHDMDFGRVKNYIILQTVCFILALAVQTIGYEIYQNAFRSVFRQRRLDMDCLIAISTTAAFIYSAVYYSINVLREFEKLDTRIPPTDIERERHDPIFEASSLLITLILAGRLLTGYIRHWAANRISVGSLQAKYCVRSHQGTFRPIRNRRWIPEDVRLLHYGDVLLVGTGEIAVTDGVVVNGEATVDESHLTGEAEPAQLQRNATIIAGSKIIEGRLEYRVTRLVPENTISSMKKLVTAASGKRPKMQEYADKLAAWLTPAVLIIALLACICWAVYYRTAKAATEDINSAITKSLTVAITILAISCPCAIALAVPTVLIFSTQVGVKHGIVIKSPEILEKANKIRYFVADKTGTLTTGKLQVAAAKYWVNGEWVDDITSKGVQELQLQIYKLIARDQHPVAKAVLENLKQYHTKVVMLPESNSIKTVVGKGIEGTFDGRRLKGGKPSWVLQDKIKNFSKAIFEEVVEKVSRTPFVVVDIKTNAVLAIFGLTDTIRLEAASVIRKLQAQNIECFLLSGDQINVCLQVAEALGIPPENVQGECSPEDKVYHIRDLQTRCKMFWDISRLSGCVITRFIKRFRTGRNFVVFLGDGTNDAPALTQADIGIAMSNCTDIAAGCADAGIISNSLNGVLALVALSNRAMSLIQCNFGWALKYNIGAILLSLGIFPWRIAPQYAGIGEAVSVAPVFIIASSILWWKLKY</sequence>
<dbReference type="CDD" id="cd00371">
    <property type="entry name" value="HMA"/>
    <property type="match status" value="1"/>
</dbReference>
<reference evidence="13 14" key="1">
    <citation type="journal article" date="2013" name="PLoS Genet.">
        <title>Genomic mechanisms accounting for the adaptation to parasitism in nematode-trapping fungi.</title>
        <authorList>
            <person name="Meerupati T."/>
            <person name="Andersson K.M."/>
            <person name="Friman E."/>
            <person name="Kumar D."/>
            <person name="Tunlid A."/>
            <person name="Ahren D."/>
        </authorList>
    </citation>
    <scope>NUCLEOTIDE SEQUENCE [LARGE SCALE GENOMIC DNA]</scope>
    <source>
        <strain evidence="13 14">CBS 200.50</strain>
    </source>
</reference>
<dbReference type="Gene3D" id="3.30.70.100">
    <property type="match status" value="1"/>
</dbReference>
<comment type="subcellular location">
    <subcellularLocation>
        <location evidence="1">Endomembrane system</location>
        <topology evidence="1">Multi-pass membrane protein</topology>
    </subcellularLocation>
    <subcellularLocation>
        <location evidence="10">Membrane</location>
    </subcellularLocation>
</comment>
<feature type="transmembrane region" description="Helical" evidence="10">
    <location>
        <begin position="653"/>
        <end position="672"/>
    </location>
</feature>
<dbReference type="GO" id="GO:0016020">
    <property type="term" value="C:membrane"/>
    <property type="evidence" value="ECO:0007669"/>
    <property type="project" value="UniProtKB-SubCell"/>
</dbReference>
<feature type="transmembrane region" description="Helical" evidence="10">
    <location>
        <begin position="1276"/>
        <end position="1298"/>
    </location>
</feature>
<evidence type="ECO:0000256" key="8">
    <source>
        <dbReference type="ARBA" id="ARBA00022989"/>
    </source>
</evidence>
<keyword evidence="8 10" id="KW-1133">Transmembrane helix</keyword>
<dbReference type="SUPFAM" id="SSF81653">
    <property type="entry name" value="Calcium ATPase, transduction domain A"/>
    <property type="match status" value="1"/>
</dbReference>
<evidence type="ECO:0000256" key="10">
    <source>
        <dbReference type="RuleBase" id="RU362081"/>
    </source>
</evidence>
<dbReference type="Pfam" id="PF00702">
    <property type="entry name" value="Hydrolase"/>
    <property type="match status" value="1"/>
</dbReference>
<dbReference type="SFLD" id="SFLDS00003">
    <property type="entry name" value="Haloacid_Dehalogenase"/>
    <property type="match status" value="1"/>
</dbReference>
<dbReference type="GO" id="GO:0005507">
    <property type="term" value="F:copper ion binding"/>
    <property type="evidence" value="ECO:0007669"/>
    <property type="project" value="TreeGrafter"/>
</dbReference>
<dbReference type="GO" id="GO:0005524">
    <property type="term" value="F:ATP binding"/>
    <property type="evidence" value="ECO:0007669"/>
    <property type="project" value="UniProtKB-UniRule"/>
</dbReference>
<dbReference type="SUPFAM" id="SSF55008">
    <property type="entry name" value="HMA, heavy metal-associated domain"/>
    <property type="match status" value="1"/>
</dbReference>
<evidence type="ECO:0000256" key="11">
    <source>
        <dbReference type="SAM" id="MobiDB-lite"/>
    </source>
</evidence>
<dbReference type="NCBIfam" id="TIGR01525">
    <property type="entry name" value="ATPase-IB_hvy"/>
    <property type="match status" value="1"/>
</dbReference>
<dbReference type="PROSITE" id="PS00154">
    <property type="entry name" value="ATPASE_E1_E2"/>
    <property type="match status" value="1"/>
</dbReference>
<keyword evidence="4 10" id="KW-0479">Metal-binding</keyword>
<reference evidence="14" key="2">
    <citation type="submission" date="2013-04" db="EMBL/GenBank/DDBJ databases">
        <title>Genomic mechanisms accounting for the adaptation to parasitism in nematode-trapping fungi.</title>
        <authorList>
            <person name="Ahren D.G."/>
        </authorList>
    </citation>
    <scope>NUCLEOTIDE SEQUENCE [LARGE SCALE GENOMIC DNA]</scope>
    <source>
        <strain evidence="14">CBS 200.50</strain>
    </source>
</reference>
<evidence type="ECO:0000313" key="14">
    <source>
        <dbReference type="Proteomes" id="UP000015100"/>
    </source>
</evidence>
<gene>
    <name evidence="13" type="ORF">H072_2008</name>
</gene>
<dbReference type="HOGENOM" id="CLU_001771_0_0_1"/>
<dbReference type="Pfam" id="PF00122">
    <property type="entry name" value="E1-E2_ATPase"/>
    <property type="match status" value="1"/>
</dbReference>
<dbReference type="eggNOG" id="KOG0207">
    <property type="taxonomic scope" value="Eukaryota"/>
</dbReference>
<dbReference type="InterPro" id="IPR023298">
    <property type="entry name" value="ATPase_P-typ_TM_dom_sf"/>
</dbReference>
<dbReference type="Gene3D" id="3.40.1110.10">
    <property type="entry name" value="Calcium-transporting ATPase, cytoplasmic domain N"/>
    <property type="match status" value="1"/>
</dbReference>